<evidence type="ECO:0000313" key="1">
    <source>
        <dbReference type="EMBL" id="KAJ0103245.1"/>
    </source>
</evidence>
<keyword evidence="2" id="KW-1185">Reference proteome</keyword>
<gene>
    <name evidence="1" type="ORF">Patl1_05336</name>
</gene>
<name>A0ACC1BW91_9ROSI</name>
<reference evidence="2" key="1">
    <citation type="journal article" date="2023" name="G3 (Bethesda)">
        <title>Genome assembly and association tests identify interacting loci associated with vigor, precocity, and sex in interspecific pistachio rootstocks.</title>
        <authorList>
            <person name="Palmer W."/>
            <person name="Jacygrad E."/>
            <person name="Sagayaradj S."/>
            <person name="Cavanaugh K."/>
            <person name="Han R."/>
            <person name="Bertier L."/>
            <person name="Beede B."/>
            <person name="Kafkas S."/>
            <person name="Golino D."/>
            <person name="Preece J."/>
            <person name="Michelmore R."/>
        </authorList>
    </citation>
    <scope>NUCLEOTIDE SEQUENCE [LARGE SCALE GENOMIC DNA]</scope>
</reference>
<accession>A0ACC1BW91</accession>
<dbReference type="EMBL" id="CM047899">
    <property type="protein sequence ID" value="KAJ0103245.1"/>
    <property type="molecule type" value="Genomic_DNA"/>
</dbReference>
<comment type="caution">
    <text evidence="1">The sequence shown here is derived from an EMBL/GenBank/DDBJ whole genome shotgun (WGS) entry which is preliminary data.</text>
</comment>
<sequence length="103" mass="11764">MADGILFDMAGRLLDVLESHIFHEIALAWGVKDDITKLKQTVRGVKAVLLDAQKQHSKKNDLVTEWLRRLEGVLYEADDLLDAFSLELRKREMMTGNKLAKEV</sequence>
<proteinExistence type="predicted"/>
<dbReference type="Proteomes" id="UP001164250">
    <property type="component" value="Chromosome 3"/>
</dbReference>
<protein>
    <submittedName>
        <fullName evidence="1">Uncharacterized protein</fullName>
    </submittedName>
</protein>
<organism evidence="1 2">
    <name type="scientific">Pistacia atlantica</name>
    <dbReference type="NCBI Taxonomy" id="434234"/>
    <lineage>
        <taxon>Eukaryota</taxon>
        <taxon>Viridiplantae</taxon>
        <taxon>Streptophyta</taxon>
        <taxon>Embryophyta</taxon>
        <taxon>Tracheophyta</taxon>
        <taxon>Spermatophyta</taxon>
        <taxon>Magnoliopsida</taxon>
        <taxon>eudicotyledons</taxon>
        <taxon>Gunneridae</taxon>
        <taxon>Pentapetalae</taxon>
        <taxon>rosids</taxon>
        <taxon>malvids</taxon>
        <taxon>Sapindales</taxon>
        <taxon>Anacardiaceae</taxon>
        <taxon>Pistacia</taxon>
    </lineage>
</organism>
<evidence type="ECO:0000313" key="2">
    <source>
        <dbReference type="Proteomes" id="UP001164250"/>
    </source>
</evidence>